<accession>A0A9D4YSE3</accession>
<dbReference type="OrthoDB" id="551585at2759"/>
<dbReference type="InterPro" id="IPR001611">
    <property type="entry name" value="Leu-rich_rpt"/>
</dbReference>
<dbReference type="SUPFAM" id="SSF52058">
    <property type="entry name" value="L domain-like"/>
    <property type="match status" value="1"/>
</dbReference>
<dbReference type="PANTHER" id="PTHR48051:SF1">
    <property type="entry name" value="RAS SUPPRESSOR PROTEIN 1"/>
    <property type="match status" value="1"/>
</dbReference>
<feature type="compositionally biased region" description="Low complexity" evidence="4">
    <location>
        <begin position="15"/>
        <end position="27"/>
    </location>
</feature>
<reference evidence="5" key="2">
    <citation type="submission" date="2020-11" db="EMBL/GenBank/DDBJ databases">
        <authorList>
            <person name="Cecchin M."/>
            <person name="Marcolungo L."/>
            <person name="Rossato M."/>
            <person name="Girolomoni L."/>
            <person name="Cosentino E."/>
            <person name="Cuine S."/>
            <person name="Li-Beisson Y."/>
            <person name="Delledonne M."/>
            <person name="Ballottari M."/>
        </authorList>
    </citation>
    <scope>NUCLEOTIDE SEQUENCE</scope>
    <source>
        <strain evidence="5">211/11P</strain>
        <tissue evidence="5">Whole cell</tissue>
    </source>
</reference>
<reference evidence="5" key="1">
    <citation type="journal article" date="2019" name="Plant J.">
        <title>Chlorella vulgaris genome assembly and annotation reveals the molecular basis for metabolic acclimation to high light conditions.</title>
        <authorList>
            <person name="Cecchin M."/>
            <person name="Marcolungo L."/>
            <person name="Rossato M."/>
            <person name="Girolomoni L."/>
            <person name="Cosentino E."/>
            <person name="Cuine S."/>
            <person name="Li-Beisson Y."/>
            <person name="Delledonne M."/>
            <person name="Ballottari M."/>
        </authorList>
    </citation>
    <scope>NUCLEOTIDE SEQUENCE</scope>
    <source>
        <strain evidence="5">211/11P</strain>
    </source>
</reference>
<name>A0A9D4YSE3_CHLVU</name>
<sequence length="383" mass="41613">MVSRLQEERSRRQARSSGSNRAPTRAAAAGAGELALEVLAAPGPPQRAIFGHLKQSDRMKLGSTCTNLRLASLAWFRHVTVTVQPYQTDMASLSAWLKRHQASVHVGFVEQFDSVKHAHGTSEVEWDDNLTALPSSLITSLSLFTPLGIHNRVLPTAVSSLTALTELEFIAINDAGVEWDGQEDDSLPFSISANHLRQLTRLRKLCLGHRNMSGNAEELLSLPALAGLQVLELTWCSLQAMPRALSALTELTGLSLSGSVITATAPLATLQRLQSLVLSSCNLTAVPEQRLQLQYLNLRGCRLTAVPGQLSAMTALTCLDLSINGLESGWQPLQLPHLRKLHLTPSWLPGGQVPPVLANLRDLQVIEDTEAQAILEIAFEAYL</sequence>
<dbReference type="GO" id="GO:0005930">
    <property type="term" value="C:axoneme"/>
    <property type="evidence" value="ECO:0007669"/>
    <property type="project" value="UniProtKB-SubCell"/>
</dbReference>
<feature type="region of interest" description="Disordered" evidence="4">
    <location>
        <begin position="1"/>
        <end position="27"/>
    </location>
</feature>
<comment type="caution">
    <text evidence="5">The sequence shown here is derived from an EMBL/GenBank/DDBJ whole genome shotgun (WGS) entry which is preliminary data.</text>
</comment>
<keyword evidence="3" id="KW-0677">Repeat</keyword>
<proteinExistence type="predicted"/>
<dbReference type="InterPro" id="IPR032675">
    <property type="entry name" value="LRR_dom_sf"/>
</dbReference>
<evidence type="ECO:0000256" key="2">
    <source>
        <dbReference type="ARBA" id="ARBA00022614"/>
    </source>
</evidence>
<dbReference type="PANTHER" id="PTHR48051">
    <property type="match status" value="1"/>
</dbReference>
<keyword evidence="6" id="KW-1185">Reference proteome</keyword>
<organism evidence="5 6">
    <name type="scientific">Chlorella vulgaris</name>
    <name type="common">Green alga</name>
    <dbReference type="NCBI Taxonomy" id="3077"/>
    <lineage>
        <taxon>Eukaryota</taxon>
        <taxon>Viridiplantae</taxon>
        <taxon>Chlorophyta</taxon>
        <taxon>core chlorophytes</taxon>
        <taxon>Trebouxiophyceae</taxon>
        <taxon>Chlorellales</taxon>
        <taxon>Chlorellaceae</taxon>
        <taxon>Chlorella clade</taxon>
        <taxon>Chlorella</taxon>
    </lineage>
</organism>
<dbReference type="Gene3D" id="3.80.10.10">
    <property type="entry name" value="Ribonuclease Inhibitor"/>
    <property type="match status" value="1"/>
</dbReference>
<feature type="compositionally biased region" description="Basic and acidic residues" evidence="4">
    <location>
        <begin position="1"/>
        <end position="11"/>
    </location>
</feature>
<evidence type="ECO:0000313" key="6">
    <source>
        <dbReference type="Proteomes" id="UP001055712"/>
    </source>
</evidence>
<evidence type="ECO:0000313" key="5">
    <source>
        <dbReference type="EMBL" id="KAI3424117.1"/>
    </source>
</evidence>
<dbReference type="EMBL" id="SIDB01000013">
    <property type="protein sequence ID" value="KAI3424117.1"/>
    <property type="molecule type" value="Genomic_DNA"/>
</dbReference>
<evidence type="ECO:0000256" key="1">
    <source>
        <dbReference type="ARBA" id="ARBA00004430"/>
    </source>
</evidence>
<dbReference type="Proteomes" id="UP001055712">
    <property type="component" value="Unassembled WGS sequence"/>
</dbReference>
<gene>
    <name evidence="5" type="ORF">D9Q98_009478</name>
</gene>
<keyword evidence="2" id="KW-0433">Leucine-rich repeat</keyword>
<dbReference type="Pfam" id="PF00560">
    <property type="entry name" value="LRR_1"/>
    <property type="match status" value="1"/>
</dbReference>
<evidence type="ECO:0000256" key="3">
    <source>
        <dbReference type="ARBA" id="ARBA00022737"/>
    </source>
</evidence>
<evidence type="ECO:0000256" key="4">
    <source>
        <dbReference type="SAM" id="MobiDB-lite"/>
    </source>
</evidence>
<dbReference type="AlphaFoldDB" id="A0A9D4YSE3"/>
<protein>
    <submittedName>
        <fullName evidence="5">Uncharacterized protein</fullName>
    </submittedName>
</protein>
<comment type="subcellular location">
    <subcellularLocation>
        <location evidence="1">Cytoplasm</location>
        <location evidence="1">Cytoskeleton</location>
        <location evidence="1">Cilium axoneme</location>
    </subcellularLocation>
</comment>
<dbReference type="InterPro" id="IPR050216">
    <property type="entry name" value="LRR_domain-containing"/>
</dbReference>